<dbReference type="EMBL" id="CP002105">
    <property type="protein sequence ID" value="ADL13046.1"/>
    <property type="molecule type" value="Genomic_DNA"/>
</dbReference>
<evidence type="ECO:0000256" key="4">
    <source>
        <dbReference type="RuleBase" id="RU003512"/>
    </source>
</evidence>
<dbReference type="InterPro" id="IPR050492">
    <property type="entry name" value="Bact_metal-bind_prot9"/>
</dbReference>
<dbReference type="Proteomes" id="UP000001661">
    <property type="component" value="Chromosome"/>
</dbReference>
<dbReference type="eggNOG" id="COG0803">
    <property type="taxonomic scope" value="Bacteria"/>
</dbReference>
<dbReference type="Pfam" id="PF01297">
    <property type="entry name" value="ZnuA"/>
    <property type="match status" value="1"/>
</dbReference>
<proteinExistence type="inferred from homology"/>
<evidence type="ECO:0000313" key="6">
    <source>
        <dbReference type="Proteomes" id="UP000001661"/>
    </source>
</evidence>
<dbReference type="GO" id="GO:0007155">
    <property type="term" value="P:cell adhesion"/>
    <property type="evidence" value="ECO:0007669"/>
    <property type="project" value="InterPro"/>
</dbReference>
<dbReference type="KEGG" id="aar:Acear_1540"/>
<evidence type="ECO:0000256" key="1">
    <source>
        <dbReference type="ARBA" id="ARBA00011028"/>
    </source>
</evidence>
<reference evidence="5 6" key="1">
    <citation type="journal article" date="2010" name="Stand. Genomic Sci.">
        <title>Complete genome sequence of Acetohalobium arabaticum type strain (Z-7288).</title>
        <authorList>
            <person name="Sikorski J."/>
            <person name="Lapidus A."/>
            <person name="Chertkov O."/>
            <person name="Lucas S."/>
            <person name="Copeland A."/>
            <person name="Glavina Del Rio T."/>
            <person name="Nolan M."/>
            <person name="Tice H."/>
            <person name="Cheng J.F."/>
            <person name="Han C."/>
            <person name="Brambilla E."/>
            <person name="Pitluck S."/>
            <person name="Liolios K."/>
            <person name="Ivanova N."/>
            <person name="Mavromatis K."/>
            <person name="Mikhailova N."/>
            <person name="Pati A."/>
            <person name="Bruce D."/>
            <person name="Detter C."/>
            <person name="Tapia R."/>
            <person name="Goodwin L."/>
            <person name="Chen A."/>
            <person name="Palaniappan K."/>
            <person name="Land M."/>
            <person name="Hauser L."/>
            <person name="Chang Y.J."/>
            <person name="Jeffries C.D."/>
            <person name="Rohde M."/>
            <person name="Goker M."/>
            <person name="Spring S."/>
            <person name="Woyke T."/>
            <person name="Bristow J."/>
            <person name="Eisen J.A."/>
            <person name="Markowitz V."/>
            <person name="Hugenholtz P."/>
            <person name="Kyrpides N.C."/>
            <person name="Klenk H.P."/>
        </authorList>
    </citation>
    <scope>NUCLEOTIDE SEQUENCE [LARGE SCALE GENOMIC DNA]</scope>
    <source>
        <strain evidence="6">ATCC 49924 / DSM 5501 / Z-7288</strain>
    </source>
</reference>
<name>D9QRA5_ACEAZ</name>
<accession>D9QRA5</accession>
<evidence type="ECO:0000313" key="5">
    <source>
        <dbReference type="EMBL" id="ADL13046.1"/>
    </source>
</evidence>
<dbReference type="OrthoDB" id="9810636at2"/>
<dbReference type="InterPro" id="IPR006129">
    <property type="entry name" value="AdhesinB"/>
</dbReference>
<keyword evidence="6" id="KW-1185">Reference proteome</keyword>
<dbReference type="HOGENOM" id="CLU_016838_1_0_9"/>
<organism evidence="5 6">
    <name type="scientific">Acetohalobium arabaticum (strain ATCC 49924 / DSM 5501 / Z-7288)</name>
    <dbReference type="NCBI Taxonomy" id="574087"/>
    <lineage>
        <taxon>Bacteria</taxon>
        <taxon>Bacillati</taxon>
        <taxon>Bacillota</taxon>
        <taxon>Clostridia</taxon>
        <taxon>Halanaerobiales</taxon>
        <taxon>Halobacteroidaceae</taxon>
        <taxon>Acetohalobium</taxon>
    </lineage>
</organism>
<dbReference type="GO" id="GO:0046872">
    <property type="term" value="F:metal ion binding"/>
    <property type="evidence" value="ECO:0007669"/>
    <property type="project" value="InterPro"/>
</dbReference>
<dbReference type="InterPro" id="IPR006128">
    <property type="entry name" value="Lipoprotein_PsaA-like"/>
</dbReference>
<dbReference type="AlphaFoldDB" id="D9QRA5"/>
<evidence type="ECO:0000256" key="3">
    <source>
        <dbReference type="ARBA" id="ARBA00022729"/>
    </source>
</evidence>
<dbReference type="PRINTS" id="PR00691">
    <property type="entry name" value="ADHESINB"/>
</dbReference>
<dbReference type="InterPro" id="IPR006127">
    <property type="entry name" value="ZnuA-like"/>
</dbReference>
<dbReference type="PANTHER" id="PTHR42953">
    <property type="entry name" value="HIGH-AFFINITY ZINC UPTAKE SYSTEM PROTEIN ZNUA-RELATED"/>
    <property type="match status" value="1"/>
</dbReference>
<dbReference type="STRING" id="574087.Acear_1540"/>
<keyword evidence="2 4" id="KW-0813">Transport</keyword>
<dbReference type="SUPFAM" id="SSF53807">
    <property type="entry name" value="Helical backbone' metal receptor"/>
    <property type="match status" value="1"/>
</dbReference>
<dbReference type="PANTHER" id="PTHR42953:SF3">
    <property type="entry name" value="HIGH-AFFINITY ZINC UPTAKE SYSTEM PROTEIN ZNUA"/>
    <property type="match status" value="1"/>
</dbReference>
<dbReference type="PRINTS" id="PR00690">
    <property type="entry name" value="ADHESNFAMILY"/>
</dbReference>
<dbReference type="RefSeq" id="WP_013278491.1">
    <property type="nucleotide sequence ID" value="NC_014378.1"/>
</dbReference>
<sequence>MFNLNRAFNLVILFLVVGLMLSIVNPVMGQETSTAYVSFYPLYDAATKIGGNQIDIKLVIPNGAEVHSYKPSPQKIAQLETADIFFYNGVGLESWADKAVQNLKGSKVKTVNLSKSVDLLPLADHHNKHHNDPHIWLDPLNMKMIGEVITEEFCRLDPEHKEIYQQNFDQFAQQIDQLHKEYKTVLADKQQKYILVSHSAFGYLTNRYGLEQISVTGIAPHEEPSPNTLARLTQKANQYNLNYIFRETLSSPKTVNALAQEADLEILPLNPIAGLTETEQQNNEDYFSLMRQNLDNLKKAVKK</sequence>
<comment type="similarity">
    <text evidence="1 4">Belongs to the bacterial solute-binding protein 9 family.</text>
</comment>
<gene>
    <name evidence="5" type="ordered locus">Acear_1540</name>
</gene>
<dbReference type="GO" id="GO:0030001">
    <property type="term" value="P:metal ion transport"/>
    <property type="evidence" value="ECO:0007669"/>
    <property type="project" value="InterPro"/>
</dbReference>
<keyword evidence="3" id="KW-0732">Signal</keyword>
<evidence type="ECO:0000256" key="2">
    <source>
        <dbReference type="ARBA" id="ARBA00022448"/>
    </source>
</evidence>
<protein>
    <submittedName>
        <fullName evidence="5">Periplasmic solute binding protein</fullName>
    </submittedName>
</protein>
<dbReference type="Gene3D" id="3.40.50.1980">
    <property type="entry name" value="Nitrogenase molybdenum iron protein domain"/>
    <property type="match status" value="2"/>
</dbReference>